<dbReference type="PANTHER" id="PTHR43280:SF28">
    <property type="entry name" value="HTH-TYPE TRANSCRIPTIONAL ACTIVATOR RHAS"/>
    <property type="match status" value="1"/>
</dbReference>
<dbReference type="InterPro" id="IPR014710">
    <property type="entry name" value="RmlC-like_jellyroll"/>
</dbReference>
<dbReference type="PROSITE" id="PS00041">
    <property type="entry name" value="HTH_ARAC_FAMILY_1"/>
    <property type="match status" value="1"/>
</dbReference>
<dbReference type="InterPro" id="IPR018062">
    <property type="entry name" value="HTH_AraC-typ_CS"/>
</dbReference>
<keyword evidence="6" id="KW-1185">Reference proteome</keyword>
<keyword evidence="3" id="KW-0804">Transcription</keyword>
<dbReference type="SUPFAM" id="SSF51182">
    <property type="entry name" value="RmlC-like cupins"/>
    <property type="match status" value="1"/>
</dbReference>
<evidence type="ECO:0000313" key="6">
    <source>
        <dbReference type="Proteomes" id="UP000182762"/>
    </source>
</evidence>
<protein>
    <submittedName>
        <fullName evidence="5">AraC-type DNA-binding protein</fullName>
    </submittedName>
</protein>
<gene>
    <name evidence="5" type="ORF">SAMN02745910_03235</name>
</gene>
<sequence>MKERSFQIDVNLKEITKHRTETLPIACYETTIRENINGYIPLHWHEEIQLVVVLKGEAIFQINENKRAVKEGNALFINSGCLHMAEEKKQSNCVYICLNVLPHLFLSQELYTTYGYPYVKAPHLSYIFIDRTKGWGKSIIESILKVNELLNEKAPFFEIDITTQLTMLWKNLVSHAFQQTHPKTNTLKNERMKRMLNWIHENYKEKITLDDIARSGQLSRSECCRYFKRILHTTPISYITEYRVQKSLLLLLEEEASVTNVAYAVGFNSTSYFIDQFKKVMKITPFVYQQERRGKS</sequence>
<dbReference type="Gene3D" id="1.10.10.60">
    <property type="entry name" value="Homeodomain-like"/>
    <property type="match status" value="2"/>
</dbReference>
<dbReference type="InterPro" id="IPR009057">
    <property type="entry name" value="Homeodomain-like_sf"/>
</dbReference>
<dbReference type="Pfam" id="PF02311">
    <property type="entry name" value="AraC_binding"/>
    <property type="match status" value="1"/>
</dbReference>
<dbReference type="InterPro" id="IPR018060">
    <property type="entry name" value="HTH_AraC"/>
</dbReference>
<feature type="domain" description="HTH araC/xylS-type" evidence="4">
    <location>
        <begin position="193"/>
        <end position="291"/>
    </location>
</feature>
<dbReference type="SMART" id="SM00342">
    <property type="entry name" value="HTH_ARAC"/>
    <property type="match status" value="1"/>
</dbReference>
<keyword evidence="2 5" id="KW-0238">DNA-binding</keyword>
<accession>A0A1I6B3H8</accession>
<dbReference type="PANTHER" id="PTHR43280">
    <property type="entry name" value="ARAC-FAMILY TRANSCRIPTIONAL REGULATOR"/>
    <property type="match status" value="1"/>
</dbReference>
<evidence type="ECO:0000256" key="1">
    <source>
        <dbReference type="ARBA" id="ARBA00023015"/>
    </source>
</evidence>
<reference evidence="5 6" key="1">
    <citation type="submission" date="2016-10" db="EMBL/GenBank/DDBJ databases">
        <authorList>
            <person name="Varghese N."/>
            <person name="Submissions S."/>
        </authorList>
    </citation>
    <scope>NUCLEOTIDE SEQUENCE [LARGE SCALE GENOMIC DNA]</scope>
    <source>
        <strain evidence="5 6">DSM 13796</strain>
    </source>
</reference>
<name>A0A1I6B3H8_9BACI</name>
<dbReference type="InterPro" id="IPR011051">
    <property type="entry name" value="RmlC_Cupin_sf"/>
</dbReference>
<organism evidence="5 6">
    <name type="scientific">Priestia endophytica DSM 13796</name>
    <dbReference type="NCBI Taxonomy" id="1121089"/>
    <lineage>
        <taxon>Bacteria</taxon>
        <taxon>Bacillati</taxon>
        <taxon>Bacillota</taxon>
        <taxon>Bacilli</taxon>
        <taxon>Bacillales</taxon>
        <taxon>Bacillaceae</taxon>
        <taxon>Priestia</taxon>
    </lineage>
</organism>
<keyword evidence="1" id="KW-0805">Transcription regulation</keyword>
<dbReference type="GeneID" id="93711847"/>
<evidence type="ECO:0000313" key="5">
    <source>
        <dbReference type="EMBL" id="SFQ75538.1"/>
    </source>
</evidence>
<evidence type="ECO:0000256" key="3">
    <source>
        <dbReference type="ARBA" id="ARBA00023163"/>
    </source>
</evidence>
<dbReference type="Pfam" id="PF12833">
    <property type="entry name" value="HTH_18"/>
    <property type="match status" value="1"/>
</dbReference>
<dbReference type="RefSeq" id="WP_061805624.1">
    <property type="nucleotide sequence ID" value="NZ_FOXX01000008.1"/>
</dbReference>
<dbReference type="GO" id="GO:0003677">
    <property type="term" value="F:DNA binding"/>
    <property type="evidence" value="ECO:0007669"/>
    <property type="project" value="UniProtKB-KW"/>
</dbReference>
<dbReference type="PROSITE" id="PS01124">
    <property type="entry name" value="HTH_ARAC_FAMILY_2"/>
    <property type="match status" value="1"/>
</dbReference>
<dbReference type="SUPFAM" id="SSF46689">
    <property type="entry name" value="Homeodomain-like"/>
    <property type="match status" value="2"/>
</dbReference>
<dbReference type="InterPro" id="IPR003313">
    <property type="entry name" value="AraC-bd"/>
</dbReference>
<evidence type="ECO:0000256" key="2">
    <source>
        <dbReference type="ARBA" id="ARBA00023125"/>
    </source>
</evidence>
<dbReference type="Gene3D" id="2.60.120.10">
    <property type="entry name" value="Jelly Rolls"/>
    <property type="match status" value="1"/>
</dbReference>
<evidence type="ECO:0000259" key="4">
    <source>
        <dbReference type="PROSITE" id="PS01124"/>
    </source>
</evidence>
<dbReference type="Proteomes" id="UP000182762">
    <property type="component" value="Unassembled WGS sequence"/>
</dbReference>
<comment type="caution">
    <text evidence="5">The sequence shown here is derived from an EMBL/GenBank/DDBJ whole genome shotgun (WGS) entry which is preliminary data.</text>
</comment>
<proteinExistence type="predicted"/>
<dbReference type="EMBL" id="FOXX01000008">
    <property type="protein sequence ID" value="SFQ75538.1"/>
    <property type="molecule type" value="Genomic_DNA"/>
</dbReference>